<sequence>MSLVLRILLIFVSLVTSVFMIKRIRQSKVQIEDTIFWIIFSALLIILSIFPGLADWMSNLIGIYSTVNFIFLFFIFILLVKMFLMTVRISQMDNKIKELTHKIAIDENLEEHKQSEE</sequence>
<dbReference type="InterPro" id="IPR019277">
    <property type="entry name" value="DUF2304"/>
</dbReference>
<gene>
    <name evidence="2" type="ORF">CLOSTMETH_00077</name>
</gene>
<organism evidence="2 3">
    <name type="scientific">[Clostridium] methylpentosum DSM 5476</name>
    <dbReference type="NCBI Taxonomy" id="537013"/>
    <lineage>
        <taxon>Bacteria</taxon>
        <taxon>Bacillati</taxon>
        <taxon>Bacillota</taxon>
        <taxon>Clostridia</taxon>
        <taxon>Eubacteriales</taxon>
        <taxon>Oscillospiraceae</taxon>
        <taxon>Oscillospiraceae incertae sedis</taxon>
    </lineage>
</organism>
<keyword evidence="1" id="KW-1133">Transmembrane helix</keyword>
<reference evidence="2 3" key="2">
    <citation type="submission" date="2009-02" db="EMBL/GenBank/DDBJ databases">
        <title>Draft genome sequence of Clostridium methylpentosum (DSM 5476).</title>
        <authorList>
            <person name="Sudarsanam P."/>
            <person name="Ley R."/>
            <person name="Guruge J."/>
            <person name="Turnbaugh P.J."/>
            <person name="Mahowald M."/>
            <person name="Liep D."/>
            <person name="Gordon J."/>
        </authorList>
    </citation>
    <scope>NUCLEOTIDE SEQUENCE [LARGE SCALE GENOMIC DNA]</scope>
    <source>
        <strain evidence="2 3">DSM 5476</strain>
    </source>
</reference>
<evidence type="ECO:0000256" key="1">
    <source>
        <dbReference type="SAM" id="Phobius"/>
    </source>
</evidence>
<protein>
    <recommendedName>
        <fullName evidence="4">DUF2304 domain-containing protein</fullName>
    </recommendedName>
</protein>
<dbReference type="EMBL" id="ACEC01000003">
    <property type="protein sequence ID" value="EEG32244.1"/>
    <property type="molecule type" value="Genomic_DNA"/>
</dbReference>
<dbReference type="Pfam" id="PF10066">
    <property type="entry name" value="DUF2304"/>
    <property type="match status" value="1"/>
</dbReference>
<feature type="transmembrane region" description="Helical" evidence="1">
    <location>
        <begin position="6"/>
        <end position="22"/>
    </location>
</feature>
<evidence type="ECO:0000313" key="2">
    <source>
        <dbReference type="EMBL" id="EEG32244.1"/>
    </source>
</evidence>
<dbReference type="eggNOG" id="COG2456">
    <property type="taxonomic scope" value="Bacteria"/>
</dbReference>
<reference evidence="2 3" key="1">
    <citation type="submission" date="2009-01" db="EMBL/GenBank/DDBJ databases">
        <authorList>
            <person name="Fulton L."/>
            <person name="Clifton S."/>
            <person name="Fulton B."/>
            <person name="Xu J."/>
            <person name="Minx P."/>
            <person name="Pepin K.H."/>
            <person name="Johnson M."/>
            <person name="Bhonagiri V."/>
            <person name="Nash W.E."/>
            <person name="Mardis E.R."/>
            <person name="Wilson R.K."/>
        </authorList>
    </citation>
    <scope>NUCLEOTIDE SEQUENCE [LARGE SCALE GENOMIC DNA]</scope>
    <source>
        <strain evidence="2 3">DSM 5476</strain>
    </source>
</reference>
<keyword evidence="1" id="KW-0812">Transmembrane</keyword>
<dbReference type="HOGENOM" id="CLU_134280_2_0_9"/>
<comment type="caution">
    <text evidence="2">The sequence shown here is derived from an EMBL/GenBank/DDBJ whole genome shotgun (WGS) entry which is preliminary data.</text>
</comment>
<feature type="transmembrane region" description="Helical" evidence="1">
    <location>
        <begin position="60"/>
        <end position="84"/>
    </location>
</feature>
<keyword evidence="3" id="KW-1185">Reference proteome</keyword>
<dbReference type="AlphaFoldDB" id="C0E8D2"/>
<name>C0E8D2_9FIRM</name>
<evidence type="ECO:0000313" key="3">
    <source>
        <dbReference type="Proteomes" id="UP000003340"/>
    </source>
</evidence>
<evidence type="ECO:0008006" key="4">
    <source>
        <dbReference type="Google" id="ProtNLM"/>
    </source>
</evidence>
<dbReference type="Proteomes" id="UP000003340">
    <property type="component" value="Unassembled WGS sequence"/>
</dbReference>
<feature type="transmembrane region" description="Helical" evidence="1">
    <location>
        <begin position="34"/>
        <end position="54"/>
    </location>
</feature>
<dbReference type="STRING" id="537013.CLOSTMETH_00077"/>
<proteinExistence type="predicted"/>
<accession>C0E8D2</accession>
<keyword evidence="1" id="KW-0472">Membrane</keyword>